<feature type="transmembrane region" description="Helical" evidence="1">
    <location>
        <begin position="69"/>
        <end position="91"/>
    </location>
</feature>
<evidence type="ECO:0000313" key="3">
    <source>
        <dbReference type="EMBL" id="MFC4598427.1"/>
    </source>
</evidence>
<protein>
    <submittedName>
        <fullName evidence="3">Metallophosphoesterase</fullName>
    </submittedName>
</protein>
<feature type="transmembrane region" description="Helical" evidence="1">
    <location>
        <begin position="37"/>
        <end position="57"/>
    </location>
</feature>
<name>A0ABV9F8Y8_9BACL</name>
<accession>A0ABV9F8Y8</accession>
<feature type="transmembrane region" description="Helical" evidence="1">
    <location>
        <begin position="6"/>
        <end position="25"/>
    </location>
</feature>
<dbReference type="InterPro" id="IPR029052">
    <property type="entry name" value="Metallo-depent_PP-like"/>
</dbReference>
<dbReference type="Proteomes" id="UP001596028">
    <property type="component" value="Unassembled WGS sequence"/>
</dbReference>
<dbReference type="PANTHER" id="PTHR31302">
    <property type="entry name" value="TRANSMEMBRANE PROTEIN WITH METALLOPHOSPHOESTERASE DOMAIN-RELATED"/>
    <property type="match status" value="1"/>
</dbReference>
<evidence type="ECO:0000259" key="2">
    <source>
        <dbReference type="Pfam" id="PF00149"/>
    </source>
</evidence>
<evidence type="ECO:0000256" key="1">
    <source>
        <dbReference type="SAM" id="Phobius"/>
    </source>
</evidence>
<dbReference type="EMBL" id="JBHSEP010000005">
    <property type="protein sequence ID" value="MFC4598427.1"/>
    <property type="molecule type" value="Genomic_DNA"/>
</dbReference>
<sequence length="368" mass="41025">MFILIGLLFLALYGILVFYIGWSGWKWMKPMVSARFKWLYAAALVFLASSFILGRFVGSVPALSVLGSYWLAAFSLLLMLLPIVHIGLWLFKLTKLPYHRVQKWAGSVTLLILVSLLSYGTYNAYSPVVRSYEIRIDKPAGELRELNVVMAADMHFGLLSGKAHAKRMVEEINALKPDLVLYPGDIIDDDLDVYLDQGIGEILSGVQATYGVYASLGNHDKYKGRMEELIDALERSGMDVLYDEALSLEGKLTLIGRKDKTESDRAALETLMAEVPRDRPIVLIDHQPYGLDIAAENGVDLMVSGHTHRGQIAPAHLITRAIYENDWGHLQKGEFHSIVTSGYGFWGPPIRLGSRSEIVQIHLSFGEG</sequence>
<organism evidence="3 4">
    <name type="scientific">Cohnella hongkongensis</name>
    <dbReference type="NCBI Taxonomy" id="178337"/>
    <lineage>
        <taxon>Bacteria</taxon>
        <taxon>Bacillati</taxon>
        <taxon>Bacillota</taxon>
        <taxon>Bacilli</taxon>
        <taxon>Bacillales</taxon>
        <taxon>Paenibacillaceae</taxon>
        <taxon>Cohnella</taxon>
    </lineage>
</organism>
<keyword evidence="1" id="KW-0472">Membrane</keyword>
<reference evidence="4" key="1">
    <citation type="journal article" date="2019" name="Int. J. Syst. Evol. Microbiol.">
        <title>The Global Catalogue of Microorganisms (GCM) 10K type strain sequencing project: providing services to taxonomists for standard genome sequencing and annotation.</title>
        <authorList>
            <consortium name="The Broad Institute Genomics Platform"/>
            <consortium name="The Broad Institute Genome Sequencing Center for Infectious Disease"/>
            <person name="Wu L."/>
            <person name="Ma J."/>
        </authorList>
    </citation>
    <scope>NUCLEOTIDE SEQUENCE [LARGE SCALE GENOMIC DNA]</scope>
    <source>
        <strain evidence="4">CCUG 49571</strain>
    </source>
</reference>
<keyword evidence="1" id="KW-1133">Transmembrane helix</keyword>
<dbReference type="CDD" id="cd07385">
    <property type="entry name" value="MPP_YkuE_C"/>
    <property type="match status" value="1"/>
</dbReference>
<dbReference type="InterPro" id="IPR004843">
    <property type="entry name" value="Calcineurin-like_PHP"/>
</dbReference>
<keyword evidence="1" id="KW-0812">Transmembrane</keyword>
<feature type="transmembrane region" description="Helical" evidence="1">
    <location>
        <begin position="103"/>
        <end position="122"/>
    </location>
</feature>
<keyword evidence="4" id="KW-1185">Reference proteome</keyword>
<proteinExistence type="predicted"/>
<comment type="caution">
    <text evidence="3">The sequence shown here is derived from an EMBL/GenBank/DDBJ whole genome shotgun (WGS) entry which is preliminary data.</text>
</comment>
<dbReference type="InterPro" id="IPR051158">
    <property type="entry name" value="Metallophosphoesterase_sf"/>
</dbReference>
<evidence type="ECO:0000313" key="4">
    <source>
        <dbReference type="Proteomes" id="UP001596028"/>
    </source>
</evidence>
<dbReference type="Gene3D" id="3.60.21.10">
    <property type="match status" value="1"/>
</dbReference>
<dbReference type="RefSeq" id="WP_378094665.1">
    <property type="nucleotide sequence ID" value="NZ_JBHSEP010000005.1"/>
</dbReference>
<dbReference type="Pfam" id="PF00149">
    <property type="entry name" value="Metallophos"/>
    <property type="match status" value="1"/>
</dbReference>
<dbReference type="PANTHER" id="PTHR31302:SF0">
    <property type="entry name" value="TRANSMEMBRANE PROTEIN WITH METALLOPHOSPHOESTERASE DOMAIN"/>
    <property type="match status" value="1"/>
</dbReference>
<feature type="domain" description="Calcineurin-like phosphoesterase" evidence="2">
    <location>
        <begin position="148"/>
        <end position="309"/>
    </location>
</feature>
<gene>
    <name evidence="3" type="ORF">ACFO3S_09305</name>
</gene>
<dbReference type="SUPFAM" id="SSF56300">
    <property type="entry name" value="Metallo-dependent phosphatases"/>
    <property type="match status" value="1"/>
</dbReference>